<proteinExistence type="inferred from homology"/>
<reference evidence="13 14" key="1">
    <citation type="submission" date="2015-08" db="EMBL/GenBank/DDBJ databases">
        <title>Draft Genome Sequence of Pseudoalteromonas porphyrae UCD-SED14.</title>
        <authorList>
            <person name="Coil D.A."/>
            <person name="Jospin G."/>
            <person name="Lee R.D."/>
            <person name="Eisen J.A."/>
        </authorList>
    </citation>
    <scope>NUCLEOTIDE SEQUENCE [LARGE SCALE GENOMIC DNA]</scope>
    <source>
        <strain evidence="13 14">UCD-SED14</strain>
    </source>
</reference>
<dbReference type="GO" id="GO:0050920">
    <property type="term" value="P:regulation of chemotaxis"/>
    <property type="evidence" value="ECO:0007669"/>
    <property type="project" value="InterPro"/>
</dbReference>
<dbReference type="Gene3D" id="1.10.287.500">
    <property type="entry name" value="Helix hairpin bin"/>
    <property type="match status" value="1"/>
</dbReference>
<dbReference type="Proteomes" id="UP000037848">
    <property type="component" value="Unassembled WGS sequence"/>
</dbReference>
<evidence type="ECO:0000313" key="14">
    <source>
        <dbReference type="Proteomes" id="UP000037848"/>
    </source>
</evidence>
<dbReference type="PANTHER" id="PTHR43693">
    <property type="entry name" value="PROTEIN PHOSPHATASE CHEZ"/>
    <property type="match status" value="1"/>
</dbReference>
<dbReference type="AlphaFoldDB" id="A0A0N0M0W9"/>
<feature type="region of interest" description="Disordered" evidence="12">
    <location>
        <begin position="214"/>
        <end position="242"/>
    </location>
</feature>
<evidence type="ECO:0000256" key="9">
    <source>
        <dbReference type="ARBA" id="ARBA00029599"/>
    </source>
</evidence>
<dbReference type="InterPro" id="IPR007439">
    <property type="entry name" value="Chemotax_Pase_CheZ"/>
</dbReference>
<keyword evidence="4 10" id="KW-0963">Cytoplasm</keyword>
<evidence type="ECO:0000256" key="4">
    <source>
        <dbReference type="ARBA" id="ARBA00022490"/>
    </source>
</evidence>
<comment type="subunit">
    <text evidence="10">Homodimer.</text>
</comment>
<dbReference type="Pfam" id="PF04344">
    <property type="entry name" value="CheZ"/>
    <property type="match status" value="1"/>
</dbReference>
<evidence type="ECO:0000256" key="6">
    <source>
        <dbReference type="ARBA" id="ARBA00022779"/>
    </source>
</evidence>
<evidence type="ECO:0000256" key="12">
    <source>
        <dbReference type="SAM" id="MobiDB-lite"/>
    </source>
</evidence>
<dbReference type="PANTHER" id="PTHR43693:SF1">
    <property type="entry name" value="PROTEIN PHOSPHATASE CHEZ"/>
    <property type="match status" value="1"/>
</dbReference>
<dbReference type="GO" id="GO:0005737">
    <property type="term" value="C:cytoplasm"/>
    <property type="evidence" value="ECO:0007669"/>
    <property type="project" value="UniProtKB-SubCell"/>
</dbReference>
<dbReference type="OrthoDB" id="9773007at2"/>
<dbReference type="STRING" id="187330.AMS58_01760"/>
<evidence type="ECO:0000256" key="7">
    <source>
        <dbReference type="ARBA" id="ARBA00022801"/>
    </source>
</evidence>
<keyword evidence="8 10" id="KW-0904">Protein phosphatase</keyword>
<dbReference type="GO" id="GO:0009288">
    <property type="term" value="C:bacterial-type flagellum"/>
    <property type="evidence" value="ECO:0007669"/>
    <property type="project" value="InterPro"/>
</dbReference>
<comment type="subcellular location">
    <subcellularLocation>
        <location evidence="1 10">Cytoplasm</location>
    </subcellularLocation>
</comment>
<comment type="function">
    <text evidence="10">Plays an important role in bacterial chemotaxis signal transduction pathway by accelerating the dephosphorylation of phosphorylated CheY (CheY-P).</text>
</comment>
<dbReference type="InterPro" id="IPR050992">
    <property type="entry name" value="CheZ_family_phosphatases"/>
</dbReference>
<evidence type="ECO:0000256" key="1">
    <source>
        <dbReference type="ARBA" id="ARBA00004496"/>
    </source>
</evidence>
<dbReference type="GO" id="GO:0006935">
    <property type="term" value="P:chemotaxis"/>
    <property type="evidence" value="ECO:0007669"/>
    <property type="project" value="UniProtKB-KW"/>
</dbReference>
<dbReference type="GO" id="GO:0004721">
    <property type="term" value="F:phosphoprotein phosphatase activity"/>
    <property type="evidence" value="ECO:0007669"/>
    <property type="project" value="UniProtKB-KW"/>
</dbReference>
<comment type="similarity">
    <text evidence="2 10">Belongs to the CheZ family.</text>
</comment>
<dbReference type="EMBL" id="LHPH01000007">
    <property type="protein sequence ID" value="KPH63939.1"/>
    <property type="molecule type" value="Genomic_DNA"/>
</dbReference>
<evidence type="ECO:0000256" key="8">
    <source>
        <dbReference type="ARBA" id="ARBA00022912"/>
    </source>
</evidence>
<protein>
    <recommendedName>
        <fullName evidence="3 10">Protein phosphatase CheZ</fullName>
        <ecNumber evidence="10">3.1.3.-</ecNumber>
    </recommendedName>
    <alternativeName>
        <fullName evidence="9 10">Chemotaxis protein CheZ</fullName>
    </alternativeName>
</protein>
<keyword evidence="6 10" id="KW-0283">Flagellar rotation</keyword>
<organism evidence="13 14">
    <name type="scientific">Pseudoalteromonas porphyrae</name>
    <dbReference type="NCBI Taxonomy" id="187330"/>
    <lineage>
        <taxon>Bacteria</taxon>
        <taxon>Pseudomonadati</taxon>
        <taxon>Pseudomonadota</taxon>
        <taxon>Gammaproteobacteria</taxon>
        <taxon>Alteromonadales</taxon>
        <taxon>Pseudoalteromonadaceae</taxon>
        <taxon>Pseudoalteromonas</taxon>
    </lineage>
</organism>
<keyword evidence="5 10" id="KW-0145">Chemotaxis</keyword>
<feature type="site" description="Enhances dephosphorylation of CheY-P" evidence="11">
    <location>
        <position position="175"/>
    </location>
</feature>
<sequence>MSAPAAPQISLEQARQLVVYLENGEQDKADQLILDAASKEQSELFAEVGKLTRQLHDALKNFELDTRLADLTTEALPDAKQRLNYVMEMTESAANKTMDAVEASLPIAQQLADEISHIKPTWDRLMNREIELGEFKTLCHSLDKFMNNSHSKTDELQGLMTNVLMAQDYQDLTGQVIRRVIELVREVEDSLIHLLTAFGTHDDGDTKVQQQAIETPPAEDTLAGPEGPIIDKESRDDVVSGQDEVDDLLSSLGF</sequence>
<name>A0A0N0M0W9_9GAMM</name>
<gene>
    <name evidence="13" type="ORF">ADS77_08520</name>
</gene>
<evidence type="ECO:0000313" key="13">
    <source>
        <dbReference type="EMBL" id="KPH63939.1"/>
    </source>
</evidence>
<evidence type="ECO:0000256" key="3">
    <source>
        <dbReference type="ARBA" id="ARBA00018484"/>
    </source>
</evidence>
<evidence type="ECO:0000256" key="11">
    <source>
        <dbReference type="PIRSR" id="PIRSR002884-1"/>
    </source>
</evidence>
<dbReference type="RefSeq" id="WP_054203297.1">
    <property type="nucleotide sequence ID" value="NZ_LHPH01000007.1"/>
</dbReference>
<evidence type="ECO:0000256" key="10">
    <source>
        <dbReference type="PIRNR" id="PIRNR002884"/>
    </source>
</evidence>
<feature type="compositionally biased region" description="Basic and acidic residues" evidence="12">
    <location>
        <begin position="229"/>
        <end position="238"/>
    </location>
</feature>
<comment type="caution">
    <text evidence="13">The sequence shown here is derived from an EMBL/GenBank/DDBJ whole genome shotgun (WGS) entry which is preliminary data.</text>
</comment>
<dbReference type="PATRIC" id="fig|187330.3.peg.3744"/>
<dbReference type="PIRSF" id="PIRSF002884">
    <property type="entry name" value="CheZ"/>
    <property type="match status" value="1"/>
</dbReference>
<dbReference type="EC" id="3.1.3.-" evidence="10"/>
<evidence type="ECO:0000256" key="2">
    <source>
        <dbReference type="ARBA" id="ARBA00005908"/>
    </source>
</evidence>
<evidence type="ECO:0000256" key="5">
    <source>
        <dbReference type="ARBA" id="ARBA00022500"/>
    </source>
</evidence>
<keyword evidence="14" id="KW-1185">Reference proteome</keyword>
<dbReference type="GO" id="GO:0097588">
    <property type="term" value="P:archaeal or bacterial-type flagellum-dependent cell motility"/>
    <property type="evidence" value="ECO:0007669"/>
    <property type="project" value="UniProtKB-KW"/>
</dbReference>
<accession>A0A0N0M0W9</accession>
<keyword evidence="7 10" id="KW-0378">Hydrolase</keyword>
<dbReference type="SUPFAM" id="SSF75708">
    <property type="entry name" value="Chemotaxis phosphatase CheZ"/>
    <property type="match status" value="1"/>
</dbReference>